<evidence type="ECO:0000313" key="1">
    <source>
        <dbReference type="EMBL" id="ORV07545.1"/>
    </source>
</evidence>
<proteinExistence type="predicted"/>
<keyword evidence="2" id="KW-1185">Reference proteome</keyword>
<dbReference type="InterPro" id="IPR041657">
    <property type="entry name" value="HTH_17"/>
</dbReference>
<evidence type="ECO:0000313" key="2">
    <source>
        <dbReference type="Proteomes" id="UP000193484"/>
    </source>
</evidence>
<dbReference type="STRING" id="1793.AWC04_03795"/>
<accession>A0A1X1RJ39</accession>
<reference evidence="1 2" key="1">
    <citation type="submission" date="2016-01" db="EMBL/GenBank/DDBJ databases">
        <title>The new phylogeny of the genus Mycobacterium.</title>
        <authorList>
            <person name="Tarcisio F."/>
            <person name="Conor M."/>
            <person name="Antonella G."/>
            <person name="Elisabetta G."/>
            <person name="Giulia F.S."/>
            <person name="Sara T."/>
            <person name="Anna F."/>
            <person name="Clotilde B."/>
            <person name="Roberto B."/>
            <person name="Veronica D.S."/>
            <person name="Fabio R."/>
            <person name="Monica P."/>
            <person name="Olivier J."/>
            <person name="Enrico T."/>
            <person name="Nicola S."/>
        </authorList>
    </citation>
    <scope>NUCLEOTIDE SEQUENCE [LARGE SCALE GENOMIC DNA]</scope>
    <source>
        <strain evidence="1 2">DSM 44179</strain>
    </source>
</reference>
<dbReference type="InterPro" id="IPR009061">
    <property type="entry name" value="DNA-bd_dom_put_sf"/>
</dbReference>
<gene>
    <name evidence="1" type="ORF">AWC04_03795</name>
</gene>
<name>A0A1X1RJ39_MYCFA</name>
<dbReference type="OrthoDB" id="5196431at2"/>
<organism evidence="1 2">
    <name type="scientific">Mycolicibacterium fallax</name>
    <name type="common">Mycobacterium fallax</name>
    <dbReference type="NCBI Taxonomy" id="1793"/>
    <lineage>
        <taxon>Bacteria</taxon>
        <taxon>Bacillati</taxon>
        <taxon>Actinomycetota</taxon>
        <taxon>Actinomycetes</taxon>
        <taxon>Mycobacteriales</taxon>
        <taxon>Mycobacteriaceae</taxon>
        <taxon>Mycolicibacterium</taxon>
    </lineage>
</organism>
<dbReference type="RefSeq" id="WP_085093256.1">
    <property type="nucleotide sequence ID" value="NZ_AP022603.1"/>
</dbReference>
<protein>
    <submittedName>
        <fullName evidence="1">Uncharacterized protein</fullName>
    </submittedName>
</protein>
<dbReference type="Proteomes" id="UP000193484">
    <property type="component" value="Unassembled WGS sequence"/>
</dbReference>
<sequence>MTTPVTPAELQHSDTGLLTIPTATRILGLSINTVRAAVASGEIPTVPIGDRRYVSRSTLLDLLGLPDLVPGAVPA</sequence>
<dbReference type="EMBL" id="LQOJ01000019">
    <property type="protein sequence ID" value="ORV07545.1"/>
    <property type="molecule type" value="Genomic_DNA"/>
</dbReference>
<dbReference type="AlphaFoldDB" id="A0A1X1RJ39"/>
<dbReference type="SUPFAM" id="SSF46955">
    <property type="entry name" value="Putative DNA-binding domain"/>
    <property type="match status" value="1"/>
</dbReference>
<dbReference type="Pfam" id="PF12728">
    <property type="entry name" value="HTH_17"/>
    <property type="match status" value="1"/>
</dbReference>
<comment type="caution">
    <text evidence="1">The sequence shown here is derived from an EMBL/GenBank/DDBJ whole genome shotgun (WGS) entry which is preliminary data.</text>
</comment>